<protein>
    <submittedName>
        <fullName evidence="1">Uncharacterized protein</fullName>
    </submittedName>
</protein>
<reference evidence="1" key="1">
    <citation type="submission" date="2020-11" db="EMBL/GenBank/DDBJ databases">
        <authorList>
            <consortium name="DOE Joint Genome Institute"/>
            <person name="Ahrendt S."/>
            <person name="Riley R."/>
            <person name="Andreopoulos W."/>
            <person name="Labutti K."/>
            <person name="Pangilinan J."/>
            <person name="Ruiz-Duenas F.J."/>
            <person name="Barrasa J.M."/>
            <person name="Sanchez-Garcia M."/>
            <person name="Camarero S."/>
            <person name="Miyauchi S."/>
            <person name="Serrano A."/>
            <person name="Linde D."/>
            <person name="Babiker R."/>
            <person name="Drula E."/>
            <person name="Ayuso-Fernandez I."/>
            <person name="Pacheco R."/>
            <person name="Padilla G."/>
            <person name="Ferreira P."/>
            <person name="Barriuso J."/>
            <person name="Kellner H."/>
            <person name="Castanera R."/>
            <person name="Alfaro M."/>
            <person name="Ramirez L."/>
            <person name="Pisabarro A.G."/>
            <person name="Kuo A."/>
            <person name="Tritt A."/>
            <person name="Lipzen A."/>
            <person name="He G."/>
            <person name="Yan M."/>
            <person name="Ng V."/>
            <person name="Cullen D."/>
            <person name="Martin F."/>
            <person name="Rosso M.-N."/>
            <person name="Henrissat B."/>
            <person name="Hibbett D."/>
            <person name="Martinez A.T."/>
            <person name="Grigoriev I.V."/>
        </authorList>
    </citation>
    <scope>NUCLEOTIDE SEQUENCE</scope>
    <source>
        <strain evidence="1">AH 40177</strain>
    </source>
</reference>
<dbReference type="Proteomes" id="UP000772434">
    <property type="component" value="Unassembled WGS sequence"/>
</dbReference>
<evidence type="ECO:0000313" key="1">
    <source>
        <dbReference type="EMBL" id="KAF9062026.1"/>
    </source>
</evidence>
<proteinExistence type="predicted"/>
<name>A0A9P5U0N3_9AGAR</name>
<evidence type="ECO:0000313" key="2">
    <source>
        <dbReference type="Proteomes" id="UP000772434"/>
    </source>
</evidence>
<dbReference type="AlphaFoldDB" id="A0A9P5U0N3"/>
<accession>A0A9P5U0N3</accession>
<gene>
    <name evidence="1" type="ORF">BDP27DRAFT_1428312</name>
</gene>
<organism evidence="1 2">
    <name type="scientific">Rhodocollybia butyracea</name>
    <dbReference type="NCBI Taxonomy" id="206335"/>
    <lineage>
        <taxon>Eukaryota</taxon>
        <taxon>Fungi</taxon>
        <taxon>Dikarya</taxon>
        <taxon>Basidiomycota</taxon>
        <taxon>Agaricomycotina</taxon>
        <taxon>Agaricomycetes</taxon>
        <taxon>Agaricomycetidae</taxon>
        <taxon>Agaricales</taxon>
        <taxon>Marasmiineae</taxon>
        <taxon>Omphalotaceae</taxon>
        <taxon>Rhodocollybia</taxon>
    </lineage>
</organism>
<sequence>MPTITSLPIEITTKILRIYVSFYINPLFDITRVPIYDSSLLELQRLTRRKDLLAILTTCRLFAAVLPALIFRRVNIFSTRAVASFHRTVHSRSLITGHFAEALTYVEFSFSFSRAFPLGSVTTGNYMGEILQRAPNVRCVAFSFDPVCPLFISRLLTFVRNQLPSHVSAILLRMEITNHPLPPATVFNRVIWSDRTWPAFFASIPHVSEVTNAWLANASPALQRLQLHYGHHALRHLAFFTYVMNVQAGLIEPPDVLAHISCGYNCSEWMRCTTGFIRDRAVFPAAVSSPQYARLFIFGKSLPFC</sequence>
<dbReference type="EMBL" id="JADNRY010000183">
    <property type="protein sequence ID" value="KAF9062026.1"/>
    <property type="molecule type" value="Genomic_DNA"/>
</dbReference>
<keyword evidence="2" id="KW-1185">Reference proteome</keyword>
<comment type="caution">
    <text evidence="1">The sequence shown here is derived from an EMBL/GenBank/DDBJ whole genome shotgun (WGS) entry which is preliminary data.</text>
</comment>